<proteinExistence type="predicted"/>
<organism evidence="1 2">
    <name type="scientific">Naganishia friedmannii</name>
    <dbReference type="NCBI Taxonomy" id="89922"/>
    <lineage>
        <taxon>Eukaryota</taxon>
        <taxon>Fungi</taxon>
        <taxon>Dikarya</taxon>
        <taxon>Basidiomycota</taxon>
        <taxon>Agaricomycotina</taxon>
        <taxon>Tremellomycetes</taxon>
        <taxon>Filobasidiales</taxon>
        <taxon>Filobasidiaceae</taxon>
        <taxon>Naganishia</taxon>
    </lineage>
</organism>
<accession>A0ACC2WC95</accession>
<protein>
    <submittedName>
        <fullName evidence="1">Uncharacterized protein</fullName>
    </submittedName>
</protein>
<keyword evidence="2" id="KW-1185">Reference proteome</keyword>
<sequence>MQENTTTGFRKPHPPSLHLEVPENEIAQDRSKAPTAHPAGSHTSVGSTEFVRYREGGIKSTDQIVFTEKTIVLRLAAQQQLSECKETPHLAFSQRELEVAYQILLEHCLAIEAARPISADVLLENEEEKAQDLHWDGTGLEGLDDVLHGFEGRGIVEMTGKAGAGKTEADSVLDRLNIVDCFDVDELRSVLRDIDSSLAFSSLADKSVDLDDEIAATDLGRVDTASSSSVRIIVIDTLSNLLAPIITGSTTQGKCNSHD</sequence>
<name>A0ACC2WC95_9TREE</name>
<comment type="caution">
    <text evidence="1">The sequence shown here is derived from an EMBL/GenBank/DDBJ whole genome shotgun (WGS) entry which is preliminary data.</text>
</comment>
<evidence type="ECO:0000313" key="1">
    <source>
        <dbReference type="EMBL" id="KAJ9108809.1"/>
    </source>
</evidence>
<dbReference type="Proteomes" id="UP001227268">
    <property type="component" value="Unassembled WGS sequence"/>
</dbReference>
<reference evidence="1" key="1">
    <citation type="submission" date="2023-04" db="EMBL/GenBank/DDBJ databases">
        <title>Draft Genome sequencing of Naganishia species isolated from polar environments using Oxford Nanopore Technology.</title>
        <authorList>
            <person name="Leo P."/>
            <person name="Venkateswaran K."/>
        </authorList>
    </citation>
    <scope>NUCLEOTIDE SEQUENCE</scope>
    <source>
        <strain evidence="1">MNA-CCFEE 5423</strain>
    </source>
</reference>
<gene>
    <name evidence="1" type="ORF">QFC21_000129</name>
</gene>
<dbReference type="EMBL" id="JASBWT010000001">
    <property type="protein sequence ID" value="KAJ9108809.1"/>
    <property type="molecule type" value="Genomic_DNA"/>
</dbReference>
<evidence type="ECO:0000313" key="2">
    <source>
        <dbReference type="Proteomes" id="UP001227268"/>
    </source>
</evidence>